<dbReference type="GO" id="GO:0046872">
    <property type="term" value="F:metal ion binding"/>
    <property type="evidence" value="ECO:0007669"/>
    <property type="project" value="UniProtKB-KW"/>
</dbReference>
<gene>
    <name evidence="6" type="ORF">MmTuc01_0411</name>
</gene>
<keyword evidence="2" id="KW-0004">4Fe-4S</keyword>
<dbReference type="BioCyc" id="MMAZ1236903:G139K-402-MONOMER"/>
<dbReference type="PANTHER" id="PTHR42947:SF1">
    <property type="entry name" value="COB--COM HETERODISULFIDE REDUCTASE SUBUNIT B 1"/>
    <property type="match status" value="1"/>
</dbReference>
<protein>
    <submittedName>
        <fullName evidence="6">CoB--CoM heterodisulfide reductase subunit B</fullName>
    </submittedName>
</protein>
<keyword evidence="3" id="KW-0479">Metal-binding</keyword>
<keyword evidence="4" id="KW-0408">Iron</keyword>
<name>M1PUH9_METMZ</name>
<evidence type="ECO:0000256" key="5">
    <source>
        <dbReference type="ARBA" id="ARBA00023014"/>
    </source>
</evidence>
<dbReference type="KEGG" id="mmaz:MmTuc01_0411"/>
<comment type="pathway">
    <text evidence="1">Cofactor metabolism; coenzyme M-coenzyme B heterodisulfide reduction; coenzyme B and coenzyme M from coenzyme M-coenzyme B heterodisulfide: step 1/1.</text>
</comment>
<evidence type="ECO:0000256" key="1">
    <source>
        <dbReference type="ARBA" id="ARBA00004808"/>
    </source>
</evidence>
<evidence type="ECO:0000256" key="2">
    <source>
        <dbReference type="ARBA" id="ARBA00022485"/>
    </source>
</evidence>
<evidence type="ECO:0000313" key="6">
    <source>
        <dbReference type="EMBL" id="AGF95851.1"/>
    </source>
</evidence>
<dbReference type="InterPro" id="IPR051278">
    <property type="entry name" value="HdrB/HdrD_reductase"/>
</dbReference>
<evidence type="ECO:0000256" key="4">
    <source>
        <dbReference type="ARBA" id="ARBA00023004"/>
    </source>
</evidence>
<organism evidence="6 7">
    <name type="scientific">Methanosarcina mazei Tuc01</name>
    <dbReference type="NCBI Taxonomy" id="1236903"/>
    <lineage>
        <taxon>Archaea</taxon>
        <taxon>Methanobacteriati</taxon>
        <taxon>Methanobacteriota</taxon>
        <taxon>Stenosarchaea group</taxon>
        <taxon>Methanomicrobia</taxon>
        <taxon>Methanosarcinales</taxon>
        <taxon>Methanosarcinaceae</taxon>
        <taxon>Methanosarcina</taxon>
    </lineage>
</organism>
<keyword evidence="5" id="KW-0411">Iron-sulfur</keyword>
<reference evidence="6 7" key="1">
    <citation type="journal article" date="2013" name="Genome Announc.">
        <title>Complete Genome of a Methanosarcina mazei Strain Isolated from Sediment Samples from an Amazonian Flooded Area.</title>
        <authorList>
            <person name="Assis das Gracas D."/>
            <person name="Thiago Juca Ramos R."/>
            <person name="Vieira Araujo A.C."/>
            <person name="Zahlouth R."/>
            <person name="Ribeiro Carneiro A."/>
            <person name="Souza Lopes T."/>
            <person name="Azevedo Barauna R."/>
            <person name="Azevedo V."/>
            <person name="Cruz Schneider M.P."/>
            <person name="Pellizari V.H."/>
            <person name="Silva A."/>
        </authorList>
    </citation>
    <scope>NUCLEOTIDE SEQUENCE [LARGE SCALE GENOMIC DNA]</scope>
    <source>
        <strain evidence="6 7">Tuc01</strain>
    </source>
</reference>
<proteinExistence type="predicted"/>
<dbReference type="PANTHER" id="PTHR42947">
    <property type="entry name" value="COB--COM HETERODISULFIDE REDUCTASE SUBUNIT B 1"/>
    <property type="match status" value="1"/>
</dbReference>
<dbReference type="EMBL" id="CP004144">
    <property type="protein sequence ID" value="AGF95851.1"/>
    <property type="molecule type" value="Genomic_DNA"/>
</dbReference>
<accession>M1PUH9</accession>
<evidence type="ECO:0000256" key="3">
    <source>
        <dbReference type="ARBA" id="ARBA00022723"/>
    </source>
</evidence>
<dbReference type="Proteomes" id="UP000011718">
    <property type="component" value="Chromosome"/>
</dbReference>
<sequence>MIHMCPNCHIQYDRYQSVIEKEYGVEYDMVHMNIAQFVAMGADPYKVCGFQTHSVPLEGFLEKAGII</sequence>
<dbReference type="AlphaFoldDB" id="M1PUH9"/>
<dbReference type="HOGENOM" id="CLU_2766065_0_0_2"/>
<evidence type="ECO:0000313" key="7">
    <source>
        <dbReference type="Proteomes" id="UP000011718"/>
    </source>
</evidence>
<dbReference type="GO" id="GO:0051539">
    <property type="term" value="F:4 iron, 4 sulfur cluster binding"/>
    <property type="evidence" value="ECO:0007669"/>
    <property type="project" value="UniProtKB-KW"/>
</dbReference>